<dbReference type="AlphaFoldDB" id="A0A1G2PQ18"/>
<reference evidence="2 3" key="1">
    <citation type="journal article" date="2016" name="Nat. Commun.">
        <title>Thousands of microbial genomes shed light on interconnected biogeochemical processes in an aquifer system.</title>
        <authorList>
            <person name="Anantharaman K."/>
            <person name="Brown C.T."/>
            <person name="Hug L.A."/>
            <person name="Sharon I."/>
            <person name="Castelle C.J."/>
            <person name="Probst A.J."/>
            <person name="Thomas B.C."/>
            <person name="Singh A."/>
            <person name="Wilkins M.J."/>
            <person name="Karaoz U."/>
            <person name="Brodie E.L."/>
            <person name="Williams K.H."/>
            <person name="Hubbard S.S."/>
            <person name="Banfield J.F."/>
        </authorList>
    </citation>
    <scope>NUCLEOTIDE SEQUENCE [LARGE SCALE GENOMIC DNA]</scope>
</reference>
<evidence type="ECO:0000256" key="1">
    <source>
        <dbReference type="SAM" id="Phobius"/>
    </source>
</evidence>
<evidence type="ECO:0000313" key="3">
    <source>
        <dbReference type="Proteomes" id="UP000176951"/>
    </source>
</evidence>
<name>A0A1G2PQ18_9BACT</name>
<sequence length="124" mass="14379">MIIRYLLWHYGSGFKSFAAAERNFIDFGWYLFSITELTKSLFAPWHQILEKKSGNVFTGNFWYALWGNIISRFMGGLVRLITIGVGLIFETIIVISVAFLTVLWLMAPILILFFYVYGFFALIN</sequence>
<evidence type="ECO:0000313" key="2">
    <source>
        <dbReference type="EMBL" id="OHA50383.1"/>
    </source>
</evidence>
<dbReference type="EMBL" id="MHSW01000038">
    <property type="protein sequence ID" value="OHA50383.1"/>
    <property type="molecule type" value="Genomic_DNA"/>
</dbReference>
<comment type="caution">
    <text evidence="2">The sequence shown here is derived from an EMBL/GenBank/DDBJ whole genome shotgun (WGS) entry which is preliminary data.</text>
</comment>
<accession>A0A1G2PQ18</accession>
<keyword evidence="1" id="KW-0812">Transmembrane</keyword>
<proteinExistence type="predicted"/>
<dbReference type="Proteomes" id="UP000176951">
    <property type="component" value="Unassembled WGS sequence"/>
</dbReference>
<keyword evidence="1" id="KW-0472">Membrane</keyword>
<organism evidence="2 3">
    <name type="scientific">Candidatus Terrybacteria bacterium RIFCSPLOWO2_01_FULL_40_23</name>
    <dbReference type="NCBI Taxonomy" id="1802366"/>
    <lineage>
        <taxon>Bacteria</taxon>
        <taxon>Candidatus Terryibacteriota</taxon>
    </lineage>
</organism>
<keyword evidence="1" id="KW-1133">Transmembrane helix</keyword>
<feature type="transmembrane region" description="Helical" evidence="1">
    <location>
        <begin position="105"/>
        <end position="123"/>
    </location>
</feature>
<gene>
    <name evidence="2" type="ORF">A3A97_03470</name>
</gene>
<feature type="transmembrane region" description="Helical" evidence="1">
    <location>
        <begin position="77"/>
        <end position="99"/>
    </location>
</feature>
<protein>
    <submittedName>
        <fullName evidence="2">Uncharacterized protein</fullName>
    </submittedName>
</protein>